<evidence type="ECO:0000256" key="6">
    <source>
        <dbReference type="ARBA" id="ARBA00023002"/>
    </source>
</evidence>
<feature type="compositionally biased region" description="Low complexity" evidence="9">
    <location>
        <begin position="174"/>
        <end position="207"/>
    </location>
</feature>
<feature type="region of interest" description="Disordered" evidence="9">
    <location>
        <begin position="292"/>
        <end position="312"/>
    </location>
</feature>
<comment type="pathway">
    <text evidence="2">Secondary metabolite biosynthesis.</text>
</comment>
<evidence type="ECO:0000256" key="1">
    <source>
        <dbReference type="ARBA" id="ARBA00001971"/>
    </source>
</evidence>
<dbReference type="PANTHER" id="PTHR24305">
    <property type="entry name" value="CYTOCHROME P450"/>
    <property type="match status" value="1"/>
</dbReference>
<protein>
    <recommendedName>
        <fullName evidence="12">Cytochrome P450</fullName>
    </recommendedName>
</protein>
<feature type="compositionally biased region" description="Polar residues" evidence="9">
    <location>
        <begin position="300"/>
        <end position="312"/>
    </location>
</feature>
<reference evidence="11" key="1">
    <citation type="submission" date="2024-04" db="EMBL/GenBank/DDBJ databases">
        <authorList>
            <person name="Shaw F."/>
            <person name="Minotto A."/>
        </authorList>
    </citation>
    <scope>NUCLEOTIDE SEQUENCE [LARGE SCALE GENOMIC DNA]</scope>
</reference>
<feature type="region of interest" description="Disordered" evidence="9">
    <location>
        <begin position="671"/>
        <end position="724"/>
    </location>
</feature>
<sequence length="885" mass="96424">MLSLLLLALPAFATVYILYTFLLLLIRQHLSPLRSLPGPPSHSFFMGNLREMHDQENNNLVARWTAAYGHTFVYRGFVGGYRLMTTDPLAVSHILGHAYDFPKPDFIRDALAEMAAGHDGLLTVEGDDHRRQRKILTPAFSASHIKTLSPIFYKKASQLRDIWLDIINTQPPDTLTTNPSSSPSSTCSIGSPPSSPSDPLVVQPSSPIQSQPCGSPVRTTLPLGTSSFLPNPFSGFKPSKSVPTPPSPSSSSRHSASGVLLTNGAGLRPRKAKAGTKVKVVDLENALATSDTTLSLSSSFPTQATSDSDLSYSKEVSTATAEPKLQSRGPRVDVLAWLARATLDVIGEAGFGYTFDSLGIASRSLRRGRRIRRSHPKSIARVAYPSPLSHSSASSSPAVSPSTDTTIETPVDQQAGESEDQSDSDDDDDGPQWEGEEEENELARAFGIIFSTARQFRVFTILQVWFPILRRFKRNNATMQHAQATMRRIGLDLITKRQEDVIASSFPSSLKEGKLDKEEELDERTKGRDLLSVLICSNASPTLPPTHRLTLPETLSQISTFLAAGHETTSSALTWTLYALAKDEKGREVQRELRRVLRTIDIPDCFDPTKSTGTTADCEGEDHFAGVLGNAYLDAVVRESLRIHAPVTSTMRVALRDSVIPLSSPVLFSSPPPSHRSSIAHSPPPPLSSSSPLSSSTASSSPPSSIHSFAPPPPALSNSTPRPGPHFIQLNKGDIISIPIQAINKSQAVWGEDADEFRPERWFTPFSSHGKDNSTYTSCGGSASSSSSSFSGSKGVHVQGLWGNLLTFLNGNPINGNRACIGYRFAINEIKIFLYVLLRDIEFSLDEEVEIEKKVNVVTRPCVKSEPQLGNQMPLRMRYVPLDEH</sequence>
<name>A0ABP1E0J2_9APHY</name>
<feature type="compositionally biased region" description="Low complexity" evidence="9">
    <location>
        <begin position="688"/>
        <end position="709"/>
    </location>
</feature>
<feature type="region of interest" description="Disordered" evidence="9">
    <location>
        <begin position="174"/>
        <end position="271"/>
    </location>
</feature>
<comment type="cofactor">
    <cofactor evidence="1">
        <name>heme</name>
        <dbReference type="ChEBI" id="CHEBI:30413"/>
    </cofactor>
</comment>
<keyword evidence="5" id="KW-0479">Metal-binding</keyword>
<dbReference type="Pfam" id="PF00067">
    <property type="entry name" value="p450"/>
    <property type="match status" value="2"/>
</dbReference>
<gene>
    <name evidence="10" type="ORF">GFSPODELE1_LOCUS9317</name>
</gene>
<proteinExistence type="inferred from homology"/>
<dbReference type="Proteomes" id="UP001497453">
    <property type="component" value="Chromosome 7"/>
</dbReference>
<evidence type="ECO:0000256" key="8">
    <source>
        <dbReference type="ARBA" id="ARBA00023033"/>
    </source>
</evidence>
<dbReference type="InterPro" id="IPR036396">
    <property type="entry name" value="Cyt_P450_sf"/>
</dbReference>
<keyword evidence="4" id="KW-0349">Heme</keyword>
<organism evidence="10 11">
    <name type="scientific">Somion occarium</name>
    <dbReference type="NCBI Taxonomy" id="3059160"/>
    <lineage>
        <taxon>Eukaryota</taxon>
        <taxon>Fungi</taxon>
        <taxon>Dikarya</taxon>
        <taxon>Basidiomycota</taxon>
        <taxon>Agaricomycotina</taxon>
        <taxon>Agaricomycetes</taxon>
        <taxon>Polyporales</taxon>
        <taxon>Cerrenaceae</taxon>
        <taxon>Somion</taxon>
    </lineage>
</organism>
<comment type="similarity">
    <text evidence="3">Belongs to the cytochrome P450 family.</text>
</comment>
<evidence type="ECO:0000256" key="5">
    <source>
        <dbReference type="ARBA" id="ARBA00022723"/>
    </source>
</evidence>
<feature type="compositionally biased region" description="Low complexity" evidence="9">
    <location>
        <begin position="385"/>
        <end position="402"/>
    </location>
</feature>
<evidence type="ECO:0000256" key="3">
    <source>
        <dbReference type="ARBA" id="ARBA00010617"/>
    </source>
</evidence>
<dbReference type="InterPro" id="IPR050121">
    <property type="entry name" value="Cytochrome_P450_monoxygenase"/>
</dbReference>
<keyword evidence="11" id="KW-1185">Reference proteome</keyword>
<dbReference type="PRINTS" id="PR00385">
    <property type="entry name" value="P450"/>
</dbReference>
<dbReference type="PANTHER" id="PTHR24305:SF166">
    <property type="entry name" value="CYTOCHROME P450 12A4, MITOCHONDRIAL-RELATED"/>
    <property type="match status" value="1"/>
</dbReference>
<keyword evidence="6" id="KW-0560">Oxidoreductase</keyword>
<evidence type="ECO:0000313" key="11">
    <source>
        <dbReference type="Proteomes" id="UP001497453"/>
    </source>
</evidence>
<evidence type="ECO:0000256" key="7">
    <source>
        <dbReference type="ARBA" id="ARBA00023004"/>
    </source>
</evidence>
<feature type="region of interest" description="Disordered" evidence="9">
    <location>
        <begin position="382"/>
        <end position="438"/>
    </location>
</feature>
<accession>A0ABP1E0J2</accession>
<dbReference type="SUPFAM" id="SSF48264">
    <property type="entry name" value="Cytochrome P450"/>
    <property type="match status" value="3"/>
</dbReference>
<dbReference type="EMBL" id="OZ037950">
    <property type="protein sequence ID" value="CAL1713460.1"/>
    <property type="molecule type" value="Genomic_DNA"/>
</dbReference>
<evidence type="ECO:0000313" key="10">
    <source>
        <dbReference type="EMBL" id="CAL1713460.1"/>
    </source>
</evidence>
<evidence type="ECO:0008006" key="12">
    <source>
        <dbReference type="Google" id="ProtNLM"/>
    </source>
</evidence>
<evidence type="ECO:0000256" key="2">
    <source>
        <dbReference type="ARBA" id="ARBA00005179"/>
    </source>
</evidence>
<feature type="compositionally biased region" description="Acidic residues" evidence="9">
    <location>
        <begin position="417"/>
        <end position="438"/>
    </location>
</feature>
<dbReference type="InterPro" id="IPR001128">
    <property type="entry name" value="Cyt_P450"/>
</dbReference>
<dbReference type="Gene3D" id="1.10.630.10">
    <property type="entry name" value="Cytochrome P450"/>
    <property type="match status" value="2"/>
</dbReference>
<keyword evidence="8" id="KW-0503">Monooxygenase</keyword>
<keyword evidence="7" id="KW-0408">Iron</keyword>
<evidence type="ECO:0000256" key="4">
    <source>
        <dbReference type="ARBA" id="ARBA00022617"/>
    </source>
</evidence>
<evidence type="ECO:0000256" key="9">
    <source>
        <dbReference type="SAM" id="MobiDB-lite"/>
    </source>
</evidence>